<feature type="transmembrane region" description="Helical" evidence="8">
    <location>
        <begin position="174"/>
        <end position="191"/>
    </location>
</feature>
<keyword evidence="2" id="KW-0813">Transport</keyword>
<dbReference type="Gene3D" id="1.20.1250.20">
    <property type="entry name" value="MFS general substrate transporter like domains"/>
    <property type="match status" value="1"/>
</dbReference>
<dbReference type="InterPro" id="IPR020846">
    <property type="entry name" value="MFS_dom"/>
</dbReference>
<feature type="transmembrane region" description="Helical" evidence="8">
    <location>
        <begin position="101"/>
        <end position="125"/>
    </location>
</feature>
<organism evidence="10 11">
    <name type="scientific">Rhizobium grahamii</name>
    <dbReference type="NCBI Taxonomy" id="1120045"/>
    <lineage>
        <taxon>Bacteria</taxon>
        <taxon>Pseudomonadati</taxon>
        <taxon>Pseudomonadota</taxon>
        <taxon>Alphaproteobacteria</taxon>
        <taxon>Hyphomicrobiales</taxon>
        <taxon>Rhizobiaceae</taxon>
        <taxon>Rhizobium/Agrobacterium group</taxon>
        <taxon>Rhizobium</taxon>
    </lineage>
</organism>
<dbReference type="EMBL" id="CP043499">
    <property type="protein sequence ID" value="QFY64060.1"/>
    <property type="molecule type" value="Genomic_DNA"/>
</dbReference>
<gene>
    <name evidence="10" type="ORF">FZ934_21790</name>
</gene>
<dbReference type="RefSeq" id="WP_153273980.1">
    <property type="nucleotide sequence ID" value="NZ_CP043499.1"/>
</dbReference>
<name>A0A5Q0CHL9_9HYPH</name>
<accession>A0A5Q0CHL9</accession>
<sequence>MLGIVGAGGALVFYDFVIFAFLADLIALVFFPPGLPNWLIAVQTFGIFAAGYIFRPLGGVVLAHFGDIFGRKRVFAFSILLMAFSTLAIGLLPGYQTVGLISPLILVGLRMLQGIAIGGEVPGAWTFAAEHVSQRRVGAACGFICAWLGLGVFFGASITAMMSWLLSPENMLTFGWRVPFLVGGALGLLAVRLRQMLQETPVFVSLRERNMLVPELPLKVVIKRHCRGIVISVLCTWILSATVVLLLLMVPTILQRVYALDHQIALVAASISTISLVISVILAGFVLDRIGVGRFFILGGLLMLVGDLAFINMTGVTSGTVYLLASCIGMSGAITTGVPVVMVLCFPPEVRFSGISFSYNVAYAVFGGITPVALAVLLGVQPHFHTYYLLFISLLSVGLGLYFLVTGSFVEQSE</sequence>
<feature type="transmembrane region" description="Helical" evidence="8">
    <location>
        <begin position="12"/>
        <end position="32"/>
    </location>
</feature>
<keyword evidence="6 8" id="KW-1133">Transmembrane helix</keyword>
<dbReference type="AlphaFoldDB" id="A0A5Q0CHL9"/>
<comment type="subcellular location">
    <subcellularLocation>
        <location evidence="1">Cell membrane</location>
        <topology evidence="1">Multi-pass membrane protein</topology>
    </subcellularLocation>
</comment>
<feature type="transmembrane region" description="Helical" evidence="8">
    <location>
        <begin position="321"/>
        <end position="345"/>
    </location>
</feature>
<dbReference type="GO" id="GO:0005886">
    <property type="term" value="C:plasma membrane"/>
    <property type="evidence" value="ECO:0007669"/>
    <property type="project" value="UniProtKB-SubCell"/>
</dbReference>
<dbReference type="PROSITE" id="PS50850">
    <property type="entry name" value="MFS"/>
    <property type="match status" value="1"/>
</dbReference>
<feature type="transmembrane region" description="Helical" evidence="8">
    <location>
        <begin position="229"/>
        <end position="254"/>
    </location>
</feature>
<keyword evidence="5" id="KW-0769">Symport</keyword>
<keyword evidence="10" id="KW-0614">Plasmid</keyword>
<evidence type="ECO:0000313" key="10">
    <source>
        <dbReference type="EMBL" id="QFY64060.1"/>
    </source>
</evidence>
<dbReference type="KEGG" id="rgr:FZ934_21790"/>
<feature type="transmembrane region" description="Helical" evidence="8">
    <location>
        <begin position="137"/>
        <end position="162"/>
    </location>
</feature>
<evidence type="ECO:0000313" key="11">
    <source>
        <dbReference type="Proteomes" id="UP000326881"/>
    </source>
</evidence>
<reference evidence="10 11" key="1">
    <citation type="submission" date="2019-08" db="EMBL/GenBank/DDBJ databases">
        <title>Prosopis cineraria nodule microbiome.</title>
        <authorList>
            <person name="Ali R."/>
            <person name="Chaluvadi S.R."/>
            <person name="Wang X."/>
        </authorList>
    </citation>
    <scope>NUCLEOTIDE SEQUENCE [LARGE SCALE GENOMIC DNA]</scope>
    <source>
        <strain evidence="10 11">BG7</strain>
        <plasmid evidence="10 11">unnamed</plasmid>
    </source>
</reference>
<keyword evidence="3" id="KW-1003">Cell membrane</keyword>
<protein>
    <submittedName>
        <fullName evidence="10">MFS transporter</fullName>
    </submittedName>
</protein>
<feature type="transmembrane region" description="Helical" evidence="8">
    <location>
        <begin position="386"/>
        <end position="405"/>
    </location>
</feature>
<dbReference type="PANTHER" id="PTHR43528">
    <property type="entry name" value="ALPHA-KETOGLUTARATE PERMEASE"/>
    <property type="match status" value="1"/>
</dbReference>
<evidence type="ECO:0000256" key="7">
    <source>
        <dbReference type="ARBA" id="ARBA00023136"/>
    </source>
</evidence>
<dbReference type="GO" id="GO:0015293">
    <property type="term" value="F:symporter activity"/>
    <property type="evidence" value="ECO:0007669"/>
    <property type="project" value="UniProtKB-KW"/>
</dbReference>
<feature type="transmembrane region" description="Helical" evidence="8">
    <location>
        <begin position="38"/>
        <end position="62"/>
    </location>
</feature>
<proteinExistence type="predicted"/>
<feature type="transmembrane region" description="Helical" evidence="8">
    <location>
        <begin position="295"/>
        <end position="315"/>
    </location>
</feature>
<keyword evidence="4 8" id="KW-0812">Transmembrane</keyword>
<feature type="transmembrane region" description="Helical" evidence="8">
    <location>
        <begin position="266"/>
        <end position="288"/>
    </location>
</feature>
<feature type="transmembrane region" description="Helical" evidence="8">
    <location>
        <begin position="357"/>
        <end position="380"/>
    </location>
</feature>
<dbReference type="InterPro" id="IPR036259">
    <property type="entry name" value="MFS_trans_sf"/>
</dbReference>
<geneLocation type="plasmid" evidence="10 11">
    <name>unnamed</name>
</geneLocation>
<dbReference type="Pfam" id="PF07690">
    <property type="entry name" value="MFS_1"/>
    <property type="match status" value="1"/>
</dbReference>
<feature type="domain" description="Major facilitator superfamily (MFS) profile" evidence="9">
    <location>
        <begin position="1"/>
        <end position="410"/>
    </location>
</feature>
<evidence type="ECO:0000256" key="3">
    <source>
        <dbReference type="ARBA" id="ARBA00022475"/>
    </source>
</evidence>
<evidence type="ECO:0000259" key="9">
    <source>
        <dbReference type="PROSITE" id="PS50850"/>
    </source>
</evidence>
<evidence type="ECO:0000256" key="6">
    <source>
        <dbReference type="ARBA" id="ARBA00022989"/>
    </source>
</evidence>
<evidence type="ECO:0000256" key="1">
    <source>
        <dbReference type="ARBA" id="ARBA00004651"/>
    </source>
</evidence>
<keyword evidence="7 8" id="KW-0472">Membrane</keyword>
<evidence type="ECO:0000256" key="2">
    <source>
        <dbReference type="ARBA" id="ARBA00022448"/>
    </source>
</evidence>
<keyword evidence="11" id="KW-1185">Reference proteome</keyword>
<dbReference type="OrthoDB" id="9783227at2"/>
<dbReference type="SUPFAM" id="SSF103473">
    <property type="entry name" value="MFS general substrate transporter"/>
    <property type="match status" value="1"/>
</dbReference>
<dbReference type="InterPro" id="IPR011701">
    <property type="entry name" value="MFS"/>
</dbReference>
<dbReference type="PANTHER" id="PTHR43528:SF7">
    <property type="entry name" value="MFS TRANSPORTER"/>
    <property type="match status" value="1"/>
</dbReference>
<dbReference type="Proteomes" id="UP000326881">
    <property type="component" value="Plasmid unnamed"/>
</dbReference>
<feature type="transmembrane region" description="Helical" evidence="8">
    <location>
        <begin position="74"/>
        <end position="95"/>
    </location>
</feature>
<dbReference type="InterPro" id="IPR051084">
    <property type="entry name" value="H+-coupled_symporters"/>
</dbReference>
<evidence type="ECO:0000256" key="5">
    <source>
        <dbReference type="ARBA" id="ARBA00022847"/>
    </source>
</evidence>
<evidence type="ECO:0000256" key="4">
    <source>
        <dbReference type="ARBA" id="ARBA00022692"/>
    </source>
</evidence>
<evidence type="ECO:0000256" key="8">
    <source>
        <dbReference type="SAM" id="Phobius"/>
    </source>
</evidence>